<evidence type="ECO:0000256" key="9">
    <source>
        <dbReference type="ARBA" id="ARBA00022842"/>
    </source>
</evidence>
<feature type="domain" description="CBM20" evidence="12">
    <location>
        <begin position="22"/>
        <end position="125"/>
    </location>
</feature>
<feature type="region of interest" description="Disordered" evidence="11">
    <location>
        <begin position="155"/>
        <end position="178"/>
    </location>
</feature>
<sequence>MGVTSSSAVSPPRALGNGNGSRPLAQIVDVFFNLSDFPAVEDGERILLVGQHDALGCWNTSEGLSFEKEKFGWTTRARLRPGDHVEFKCVVSGPRGDRWEEGGNRTLTVPPAMRVPLVVNLLWEGERPVDSWDDAEDEFDATLDKLKSTLDKLQAGSREEVAPEEEAGPAAQPEQPRGVAYEEPAREFSFDSLVTAGEGEEVLKTSGTATEAWQGKEIVFMQSNDHSGDRRGLSWDTSRLEGGSCEEEVVLGDQTAPSWREKLEVVEGILCRGSPERKDLSPEAVSACSIYLSWISSGVISCAEGGGHHRPCRHAESSMRMFRSLEWGLEEASRGEKGSFTSVLIRRLFPLLPSFSSEFRASTPLTRIRDIAHRNDIPQDLKREIKHTIQNKLHRNAGPEDLVATERMLERVMGGDGEDYSEDFVQEFKRFTVELREFFSASSLDEQLLELQAGMGDEERGRIQSFLGAKAASSQGESSLSKLLSLMDETTGLRQVLCRALASGLRNDAPERAMEMRQKYRLCEIALENFAFTVASRALNAFGGSEATRSLEEVLALALVLQKCILHLSLNGFLQAECSAISNELLACDNSIRADTSNEESVRLCMLRLKACLDRTRRVCDSYRDSYLGAYADQADRLGRAFGQAVPEHAVKMYAESETRASMVFQCAKICQNLSKNVSRDFLKSDNHEWETLVAGEAQGSLVFFETMEDHTMAQNEGSVSGDKILLLRRATGDEEVSASGDGVKGVVLMHELPHLSHLAIRARQEGVVFATCTNEEEINKLMEGLVGKYVKMDASQQKVIVSETERPKVQQVVEPATTGGPAFSFHEAGGNGHRSLDIKKTSFLLAVGMRGSTRETCGAKAAQCGELQRMSADFPASPYKVPRGVCLPFGSMELVLDMQPRDARGQWEAKLSEMDRLLGSNSGGQELDEACKSLREMIESLDVPRDFVDHSICSHFDPSGSLIARSSANVEDLKGMSGAGLYDSILNLDVNDPESVAEGVKKVWASLYTRRAILSRHKAGIRSQSEACMAVLVQEMVASEHAFVLHTADPILSEEKERYVYAELVRGQGETLASGTQGTPYRLRIEKATGKVEILAFANFSEVDYSKDPFTQEPQRLVELGEKLCTLGEQLETQFGEPQDIEGALSEGSIYVVQSRPQE</sequence>
<dbReference type="Pfam" id="PF01326">
    <property type="entry name" value="PPDK_N"/>
    <property type="match status" value="1"/>
</dbReference>
<dbReference type="InterPro" id="IPR054481">
    <property type="entry name" value="GWD1_pHisD"/>
</dbReference>
<dbReference type="Pfam" id="PF00686">
    <property type="entry name" value="CBM_20"/>
    <property type="match status" value="1"/>
</dbReference>
<dbReference type="InterPro" id="IPR002044">
    <property type="entry name" value="CBM20"/>
</dbReference>
<protein>
    <submittedName>
        <fullName evidence="13">Phosphoglucan water dikinase</fullName>
    </submittedName>
</protein>
<evidence type="ECO:0000313" key="14">
    <source>
        <dbReference type="Proteomes" id="UP001472866"/>
    </source>
</evidence>
<accession>A0AAX4PEK0</accession>
<dbReference type="InterPro" id="IPR013784">
    <property type="entry name" value="Carb-bd-like_fold"/>
</dbReference>
<dbReference type="SMART" id="SM01065">
    <property type="entry name" value="CBM_2"/>
    <property type="match status" value="1"/>
</dbReference>
<dbReference type="AlphaFoldDB" id="A0AAX4PEK0"/>
<dbReference type="PANTHER" id="PTHR47453:SF1">
    <property type="entry name" value="PHOSPHOGLUCAN, WATER DIKINASE, CHLOROPLASTIC"/>
    <property type="match status" value="1"/>
</dbReference>
<reference evidence="13 14" key="1">
    <citation type="submission" date="2024-03" db="EMBL/GenBank/DDBJ databases">
        <title>Complete genome sequence of the green alga Chloropicon roscoffensis RCC1871.</title>
        <authorList>
            <person name="Lemieux C."/>
            <person name="Pombert J.-F."/>
            <person name="Otis C."/>
            <person name="Turmel M."/>
        </authorList>
    </citation>
    <scope>NUCLEOTIDE SEQUENCE [LARGE SCALE GENOMIC DNA]</scope>
    <source>
        <strain evidence="13 14">RCC1871</strain>
    </source>
</reference>
<comment type="similarity">
    <text evidence="2">Belongs to the PEP-utilizing enzyme family.</text>
</comment>
<dbReference type="Gene3D" id="2.60.40.10">
    <property type="entry name" value="Immunoglobulins"/>
    <property type="match status" value="1"/>
</dbReference>
<keyword evidence="4" id="KW-0808">Transferase</keyword>
<dbReference type="Pfam" id="PF22973">
    <property type="entry name" value="GWD1_pHisD"/>
    <property type="match status" value="1"/>
</dbReference>
<keyword evidence="14" id="KW-1185">Reference proteome</keyword>
<evidence type="ECO:0000256" key="8">
    <source>
        <dbReference type="ARBA" id="ARBA00022840"/>
    </source>
</evidence>
<keyword evidence="8" id="KW-0067">ATP-binding</keyword>
<gene>
    <name evidence="13" type="ORF">HKI87_09g59040</name>
</gene>
<keyword evidence="7" id="KW-0418">Kinase</keyword>
<evidence type="ECO:0000256" key="7">
    <source>
        <dbReference type="ARBA" id="ARBA00022777"/>
    </source>
</evidence>
<dbReference type="Gene3D" id="3.30.470.20">
    <property type="entry name" value="ATP-grasp fold, B domain"/>
    <property type="match status" value="1"/>
</dbReference>
<dbReference type="Gene3D" id="3.30.1490.20">
    <property type="entry name" value="ATP-grasp fold, A domain"/>
    <property type="match status" value="1"/>
</dbReference>
<evidence type="ECO:0000256" key="11">
    <source>
        <dbReference type="SAM" id="MobiDB-lite"/>
    </source>
</evidence>
<evidence type="ECO:0000259" key="12">
    <source>
        <dbReference type="PROSITE" id="PS51166"/>
    </source>
</evidence>
<evidence type="ECO:0000256" key="2">
    <source>
        <dbReference type="ARBA" id="ARBA00007837"/>
    </source>
</evidence>
<keyword evidence="10" id="KW-0119">Carbohydrate metabolism</keyword>
<dbReference type="SUPFAM" id="SSF56059">
    <property type="entry name" value="Glutathione synthetase ATP-binding domain-like"/>
    <property type="match status" value="1"/>
</dbReference>
<keyword evidence="6" id="KW-0547">Nucleotide-binding</keyword>
<dbReference type="InterPro" id="IPR013815">
    <property type="entry name" value="ATP_grasp_subdomain_1"/>
</dbReference>
<keyword evidence="9" id="KW-0460">Magnesium</keyword>
<dbReference type="GO" id="GO:0046872">
    <property type="term" value="F:metal ion binding"/>
    <property type="evidence" value="ECO:0007669"/>
    <property type="project" value="UniProtKB-KW"/>
</dbReference>
<dbReference type="SUPFAM" id="SSF49452">
    <property type="entry name" value="Starch-binding domain-like"/>
    <property type="match status" value="1"/>
</dbReference>
<evidence type="ECO:0000256" key="3">
    <source>
        <dbReference type="ARBA" id="ARBA00011738"/>
    </source>
</evidence>
<keyword evidence="5" id="KW-0479">Metal-binding</keyword>
<dbReference type="EMBL" id="CP151509">
    <property type="protein sequence ID" value="WZN64348.1"/>
    <property type="molecule type" value="Genomic_DNA"/>
</dbReference>
<evidence type="ECO:0000256" key="5">
    <source>
        <dbReference type="ARBA" id="ARBA00022723"/>
    </source>
</evidence>
<comment type="cofactor">
    <cofactor evidence="1">
        <name>Mg(2+)</name>
        <dbReference type="ChEBI" id="CHEBI:18420"/>
    </cofactor>
</comment>
<dbReference type="PROSITE" id="PS51166">
    <property type="entry name" value="CBM20"/>
    <property type="match status" value="1"/>
</dbReference>
<dbReference type="InterPro" id="IPR013783">
    <property type="entry name" value="Ig-like_fold"/>
</dbReference>
<evidence type="ECO:0000256" key="10">
    <source>
        <dbReference type="ARBA" id="ARBA00023277"/>
    </source>
</evidence>
<evidence type="ECO:0000256" key="6">
    <source>
        <dbReference type="ARBA" id="ARBA00022741"/>
    </source>
</evidence>
<evidence type="ECO:0000256" key="1">
    <source>
        <dbReference type="ARBA" id="ARBA00001946"/>
    </source>
</evidence>
<proteinExistence type="inferred from homology"/>
<evidence type="ECO:0000256" key="4">
    <source>
        <dbReference type="ARBA" id="ARBA00022679"/>
    </source>
</evidence>
<comment type="subunit">
    <text evidence="3">Homodimer.</text>
</comment>
<evidence type="ECO:0000313" key="13">
    <source>
        <dbReference type="EMBL" id="WZN64348.1"/>
    </source>
</evidence>
<dbReference type="InterPro" id="IPR002192">
    <property type="entry name" value="PPDK_AMP/ATP-bd"/>
</dbReference>
<dbReference type="GO" id="GO:0016301">
    <property type="term" value="F:kinase activity"/>
    <property type="evidence" value="ECO:0007669"/>
    <property type="project" value="UniProtKB-KW"/>
</dbReference>
<organism evidence="13 14">
    <name type="scientific">Chloropicon roscoffensis</name>
    <dbReference type="NCBI Taxonomy" id="1461544"/>
    <lineage>
        <taxon>Eukaryota</taxon>
        <taxon>Viridiplantae</taxon>
        <taxon>Chlorophyta</taxon>
        <taxon>Chloropicophyceae</taxon>
        <taxon>Chloropicales</taxon>
        <taxon>Chloropicaceae</taxon>
        <taxon>Chloropicon</taxon>
    </lineage>
</organism>
<name>A0AAX4PEK0_9CHLO</name>
<dbReference type="GO" id="GO:2001070">
    <property type="term" value="F:starch binding"/>
    <property type="evidence" value="ECO:0007669"/>
    <property type="project" value="InterPro"/>
</dbReference>
<dbReference type="Proteomes" id="UP001472866">
    <property type="component" value="Chromosome 09"/>
</dbReference>
<dbReference type="GO" id="GO:0005524">
    <property type="term" value="F:ATP binding"/>
    <property type="evidence" value="ECO:0007669"/>
    <property type="project" value="UniProtKB-KW"/>
</dbReference>
<dbReference type="PANTHER" id="PTHR47453">
    <property type="entry name" value="PHOSPHOGLUCAN, WATER DIKINASE, CHLOROPLASTIC"/>
    <property type="match status" value="1"/>
</dbReference>